<reference evidence="1" key="1">
    <citation type="journal article" date="2015" name="Nature">
        <title>Complex archaea that bridge the gap between prokaryotes and eukaryotes.</title>
        <authorList>
            <person name="Spang A."/>
            <person name="Saw J.H."/>
            <person name="Jorgensen S.L."/>
            <person name="Zaremba-Niedzwiedzka K."/>
            <person name="Martijn J."/>
            <person name="Lind A.E."/>
            <person name="van Eijk R."/>
            <person name="Schleper C."/>
            <person name="Guy L."/>
            <person name="Ettema T.J."/>
        </authorList>
    </citation>
    <scope>NUCLEOTIDE SEQUENCE</scope>
</reference>
<accession>A0A0F9MLA0</accession>
<comment type="caution">
    <text evidence="1">The sequence shown here is derived from an EMBL/GenBank/DDBJ whole genome shotgun (WGS) entry which is preliminary data.</text>
</comment>
<dbReference type="EMBL" id="LAZR01005412">
    <property type="protein sequence ID" value="KKN00117.1"/>
    <property type="molecule type" value="Genomic_DNA"/>
</dbReference>
<name>A0A0F9MLA0_9ZZZZ</name>
<dbReference type="AlphaFoldDB" id="A0A0F9MLA0"/>
<gene>
    <name evidence="1" type="ORF">LCGC14_1140980</name>
</gene>
<sequence length="140" mass="16280">MAAKEVRHFKLSSVLKDATDTRPREILFRAKYPGVIKIDVSWTPRDKKLTVTLYDQNKKSLLVKKGRSPLYLSYDYTKEHFKDSKFLGNSFRVEISQSPYKSIIGEVKIETPDKGIIEKEDYEVIRGPYGTFIDEEDPEE</sequence>
<evidence type="ECO:0000313" key="1">
    <source>
        <dbReference type="EMBL" id="KKN00117.1"/>
    </source>
</evidence>
<protein>
    <submittedName>
        <fullName evidence="1">Uncharacterized protein</fullName>
    </submittedName>
</protein>
<organism evidence="1">
    <name type="scientific">marine sediment metagenome</name>
    <dbReference type="NCBI Taxonomy" id="412755"/>
    <lineage>
        <taxon>unclassified sequences</taxon>
        <taxon>metagenomes</taxon>
        <taxon>ecological metagenomes</taxon>
    </lineage>
</organism>
<proteinExistence type="predicted"/>